<accession>A0ABV2JUY3</accession>
<feature type="transmembrane region" description="Helical" evidence="1">
    <location>
        <begin position="12"/>
        <end position="33"/>
    </location>
</feature>
<evidence type="ECO:0000256" key="1">
    <source>
        <dbReference type="SAM" id="Phobius"/>
    </source>
</evidence>
<reference evidence="2 3" key="1">
    <citation type="submission" date="2024-06" db="EMBL/GenBank/DDBJ databases">
        <title>Sorghum-associated microbial communities from plants grown in Nebraska, USA.</title>
        <authorList>
            <person name="Schachtman D."/>
        </authorList>
    </citation>
    <scope>NUCLEOTIDE SEQUENCE [LARGE SCALE GENOMIC DNA]</scope>
    <source>
        <strain evidence="2 3">1073</strain>
    </source>
</reference>
<feature type="transmembrane region" description="Helical" evidence="1">
    <location>
        <begin position="336"/>
        <end position="357"/>
    </location>
</feature>
<keyword evidence="1" id="KW-0812">Transmembrane</keyword>
<gene>
    <name evidence="2" type="ORF">ABIC75_002372</name>
</gene>
<comment type="caution">
    <text evidence="2">The sequence shown here is derived from an EMBL/GenBank/DDBJ whole genome shotgun (WGS) entry which is preliminary data.</text>
</comment>
<sequence length="500" mass="56138">MALTRRYAKVIWASWLAFTLPVLLLAHGVGWALHRWWIAGLLMWWLKPLFDRVPLYVLSRATFGDIPSLRQTLLAQRRWSGRWMWSYLTVRRLGPVRALYLPVDLLEGSTAERARLRRQEVGSSIYGISFLMTLMCCLFSAVLQVGLVGAALLFIPNVYVSEVFQHASAVLKASPWWLLITINMTYWLVMSLIEPFYVGAGFGLYINRRTQLEAWDIELAFRRLRTRLAQAASLLICLLALGLAIAPTSARAYAKTQSTTTEPTDMQQIFGGQKVEGAAFRRAAEHAYADPTLNPKQKIVSWKPRHPAPEKEAEMPPYQGPDLSGLGSLVAVTGKLLLWGLLAALVIALALTAKRWLPWFRDGLPREAAKENEAVLRSEAPEVVPLPDNVPVAIRRMWYGGRRREALALFYRATVDTMVAQTHVMLVPGATEAECLRASRKLAGSEDRDAFARVVRMWQYAAYAQTFPSTEAFESLLVELVQRFAWSAPAAIVGPMVATR</sequence>
<feature type="transmembrane region" description="Helical" evidence="1">
    <location>
        <begin position="125"/>
        <end position="156"/>
    </location>
</feature>
<organism evidence="2 3">
    <name type="scientific">Dyella japonica</name>
    <dbReference type="NCBI Taxonomy" id="231455"/>
    <lineage>
        <taxon>Bacteria</taxon>
        <taxon>Pseudomonadati</taxon>
        <taxon>Pseudomonadota</taxon>
        <taxon>Gammaproteobacteria</taxon>
        <taxon>Lysobacterales</taxon>
        <taxon>Rhodanobacteraceae</taxon>
        <taxon>Dyella</taxon>
    </lineage>
</organism>
<keyword evidence="1" id="KW-1133">Transmembrane helix</keyword>
<evidence type="ECO:0000313" key="2">
    <source>
        <dbReference type="EMBL" id="MET3652640.1"/>
    </source>
</evidence>
<evidence type="ECO:0008006" key="4">
    <source>
        <dbReference type="Google" id="ProtNLM"/>
    </source>
</evidence>
<evidence type="ECO:0000313" key="3">
    <source>
        <dbReference type="Proteomes" id="UP001549184"/>
    </source>
</evidence>
<keyword evidence="3" id="KW-1185">Reference proteome</keyword>
<protein>
    <recommendedName>
        <fullName evidence="4">DUF4129 domain-containing protein</fullName>
    </recommendedName>
</protein>
<dbReference type="RefSeq" id="WP_354014038.1">
    <property type="nucleotide sequence ID" value="NZ_JBEPMU010000003.1"/>
</dbReference>
<proteinExistence type="predicted"/>
<dbReference type="EMBL" id="JBEPMU010000003">
    <property type="protein sequence ID" value="MET3652640.1"/>
    <property type="molecule type" value="Genomic_DNA"/>
</dbReference>
<feature type="transmembrane region" description="Helical" evidence="1">
    <location>
        <begin position="228"/>
        <end position="246"/>
    </location>
</feature>
<dbReference type="Proteomes" id="UP001549184">
    <property type="component" value="Unassembled WGS sequence"/>
</dbReference>
<keyword evidence="1" id="KW-0472">Membrane</keyword>
<name>A0ABV2JUY3_9GAMM</name>
<feature type="transmembrane region" description="Helical" evidence="1">
    <location>
        <begin position="176"/>
        <end position="207"/>
    </location>
</feature>